<dbReference type="EMBL" id="SOCN01000001">
    <property type="protein sequence ID" value="TDV24221.1"/>
    <property type="molecule type" value="Genomic_DNA"/>
</dbReference>
<dbReference type="Pfam" id="PF00128">
    <property type="entry name" value="Alpha-amylase"/>
    <property type="match status" value="1"/>
</dbReference>
<dbReference type="EC" id="3.2.1.1" evidence="3"/>
<keyword evidence="4" id="KW-0732">Signal</keyword>
<evidence type="ECO:0000256" key="4">
    <source>
        <dbReference type="SAM" id="SignalP"/>
    </source>
</evidence>
<feature type="signal peptide" evidence="4">
    <location>
        <begin position="1"/>
        <end position="22"/>
    </location>
</feature>
<evidence type="ECO:0000256" key="2">
    <source>
        <dbReference type="RuleBase" id="RU003615"/>
    </source>
</evidence>
<accession>A0A4R7UE65</accession>
<comment type="catalytic activity">
    <reaction evidence="3">
        <text>Endohydrolysis of (1-&gt;4)-alpha-D-glucosidic linkages in polysaccharides containing three or more (1-&gt;4)-alpha-linked D-glucose units.</text>
        <dbReference type="EC" id="3.2.1.1"/>
    </reaction>
</comment>
<organism evidence="6 7">
    <name type="scientific">Mycoplasmopsis mustelae</name>
    <dbReference type="NCBI Taxonomy" id="171289"/>
    <lineage>
        <taxon>Bacteria</taxon>
        <taxon>Bacillati</taxon>
        <taxon>Mycoplasmatota</taxon>
        <taxon>Mycoplasmoidales</taxon>
        <taxon>Metamycoplasmataceae</taxon>
        <taxon>Mycoplasmopsis</taxon>
    </lineage>
</organism>
<evidence type="ECO:0000256" key="3">
    <source>
        <dbReference type="RuleBase" id="RU361134"/>
    </source>
</evidence>
<keyword evidence="3 6" id="KW-0326">Glycosidase</keyword>
<keyword evidence="7" id="KW-1185">Reference proteome</keyword>
<keyword evidence="3" id="KW-0119">Carbohydrate metabolism</keyword>
<dbReference type="PANTHER" id="PTHR10357">
    <property type="entry name" value="ALPHA-AMYLASE FAMILY MEMBER"/>
    <property type="match status" value="1"/>
</dbReference>
<comment type="caution">
    <text evidence="6">The sequence shown here is derived from an EMBL/GenBank/DDBJ whole genome shotgun (WGS) entry which is preliminary data.</text>
</comment>
<dbReference type="InterPro" id="IPR006046">
    <property type="entry name" value="Alpha_amylase"/>
</dbReference>
<name>A0A4R7UE65_9BACT</name>
<proteinExistence type="inferred from homology"/>
<dbReference type="SMART" id="SM00642">
    <property type="entry name" value="Aamy"/>
    <property type="match status" value="1"/>
</dbReference>
<gene>
    <name evidence="6" type="ORF">BCF59_0172</name>
</gene>
<dbReference type="PROSITE" id="PS51257">
    <property type="entry name" value="PROKAR_LIPOPROTEIN"/>
    <property type="match status" value="1"/>
</dbReference>
<dbReference type="GO" id="GO:0043169">
    <property type="term" value="F:cation binding"/>
    <property type="evidence" value="ECO:0007669"/>
    <property type="project" value="InterPro"/>
</dbReference>
<dbReference type="SUPFAM" id="SSF51445">
    <property type="entry name" value="(Trans)glycosidases"/>
    <property type="match status" value="1"/>
</dbReference>
<dbReference type="RefSeq" id="WP_134110325.1">
    <property type="nucleotide sequence ID" value="NZ_SOCN01000001.1"/>
</dbReference>
<keyword evidence="3" id="KW-0378">Hydrolase</keyword>
<dbReference type="Gene3D" id="3.20.20.80">
    <property type="entry name" value="Glycosidases"/>
    <property type="match status" value="1"/>
</dbReference>
<evidence type="ECO:0000256" key="1">
    <source>
        <dbReference type="ARBA" id="ARBA00008061"/>
    </source>
</evidence>
<protein>
    <recommendedName>
        <fullName evidence="3">Alpha-amylase</fullName>
        <ecNumber evidence="3">3.2.1.1</ecNumber>
    </recommendedName>
</protein>
<dbReference type="InterPro" id="IPR017853">
    <property type="entry name" value="GH"/>
</dbReference>
<evidence type="ECO:0000259" key="5">
    <source>
        <dbReference type="SMART" id="SM00642"/>
    </source>
</evidence>
<comment type="similarity">
    <text evidence="1 2">Belongs to the glycosyl hydrolase 13 family.</text>
</comment>
<dbReference type="PRINTS" id="PR00110">
    <property type="entry name" value="ALPHAAMYLASE"/>
</dbReference>
<reference evidence="6 7" key="1">
    <citation type="submission" date="2019-03" db="EMBL/GenBank/DDBJ databases">
        <title>Genomic Encyclopedia of Archaeal and Bacterial Type Strains, Phase II (KMG-II): from individual species to whole genera.</title>
        <authorList>
            <person name="Goeker M."/>
        </authorList>
    </citation>
    <scope>NUCLEOTIDE SEQUENCE [LARGE SCALE GENOMIC DNA]</scope>
    <source>
        <strain evidence="6 7">ATCC 35214</strain>
    </source>
</reference>
<dbReference type="Proteomes" id="UP000295757">
    <property type="component" value="Unassembled WGS sequence"/>
</dbReference>
<feature type="domain" description="Glycosyl hydrolase family 13 catalytic" evidence="5">
    <location>
        <begin position="86"/>
        <end position="475"/>
    </location>
</feature>
<dbReference type="OrthoDB" id="9805159at2"/>
<dbReference type="InterPro" id="IPR006047">
    <property type="entry name" value="GH13_cat_dom"/>
</dbReference>
<evidence type="ECO:0000313" key="7">
    <source>
        <dbReference type="Proteomes" id="UP000295757"/>
    </source>
</evidence>
<dbReference type="AlphaFoldDB" id="A0A4R7UE65"/>
<sequence>MKISKILSFATILTSLITLSCAHNYNKDADIKQLLKSKTNLKGWNNAAFVKMNQESMQNLTYADEAENQEFQAPFIKKPKSNTMYQLTVYSFADGNNDGIGDFIGLSNNLDYFINLGIDTLYLSPFHPASTYHGYDVIDYTKVAPELGGMSAFDTFIKKAHQNGIRVVMDMVLNHTSYEHPWFQKALLGDVKYQNYYHFIDGINTANDTNLRQNFKNVNHNLKDTNKHYIATFWAGMPDLNLNNPDVLKEINYIHEFWTKKGIDGFRYDAFYHYFNKQNRNIDIDGRKTAKLFTNWRTVVETQLRNSNKANVLRDSEVAFMFGEWWKSVYEAQKYQTSGIFNQLALGSVIDGVHYKYQLHPYITSDDEETLINNLNKPFDRKWMPFLDNHDVDRWIANYKNKVSKTSLNLTSHQLTSQERSAYLAAIYSLLSRGGLPILYNGNELLMQGGNKAHGDANVREAFYWKDLNKRVYFKDERSGDVIETKASVGEGYLEDIVAKKNGAYELTKQLILLRKQYPSLSIQDEKYIVNPSEIIVNASSYPNNLTVRKNDDDTYILVVYSDSLDDFKIELKSSYHFNRVLINQSFKINGKIMESTSPQKIGVFLISRS</sequence>
<dbReference type="InterPro" id="IPR045857">
    <property type="entry name" value="O16G_dom_2"/>
</dbReference>
<dbReference type="GO" id="GO:0004556">
    <property type="term" value="F:alpha-amylase activity"/>
    <property type="evidence" value="ECO:0007669"/>
    <property type="project" value="UniProtKB-UniRule"/>
</dbReference>
<dbReference type="GO" id="GO:0005975">
    <property type="term" value="P:carbohydrate metabolic process"/>
    <property type="evidence" value="ECO:0007669"/>
    <property type="project" value="InterPro"/>
</dbReference>
<feature type="chain" id="PRO_5020632702" description="Alpha-amylase" evidence="4">
    <location>
        <begin position="23"/>
        <end position="610"/>
    </location>
</feature>
<dbReference type="Gene3D" id="3.90.400.10">
    <property type="entry name" value="Oligo-1,6-glucosidase, Domain 2"/>
    <property type="match status" value="1"/>
</dbReference>
<evidence type="ECO:0000313" key="6">
    <source>
        <dbReference type="EMBL" id="TDV24221.1"/>
    </source>
</evidence>